<organism evidence="1 2">
    <name type="scientific">Paraflavitalea soli</name>
    <dbReference type="NCBI Taxonomy" id="2315862"/>
    <lineage>
        <taxon>Bacteria</taxon>
        <taxon>Pseudomonadati</taxon>
        <taxon>Bacteroidota</taxon>
        <taxon>Chitinophagia</taxon>
        <taxon>Chitinophagales</taxon>
        <taxon>Chitinophagaceae</taxon>
        <taxon>Paraflavitalea</taxon>
    </lineage>
</organism>
<evidence type="ECO:0000313" key="2">
    <source>
        <dbReference type="Proteomes" id="UP000263900"/>
    </source>
</evidence>
<keyword evidence="2" id="KW-1185">Reference proteome</keyword>
<gene>
    <name evidence="1" type="ORF">D3H65_05540</name>
</gene>
<dbReference type="EMBL" id="CP032157">
    <property type="protein sequence ID" value="AXY73470.1"/>
    <property type="molecule type" value="Genomic_DNA"/>
</dbReference>
<sequence>MTLVNNWPKTLTNIAIRLLSMTVQNMHMIHDTVPYDSRETKQQYHLARVRILEEELNRLNLLEHPCEILAICKQIITIKELLRKITPVTK</sequence>
<accession>A0A3B7MK24</accession>
<dbReference type="KEGG" id="pseg:D3H65_05540"/>
<dbReference type="Proteomes" id="UP000263900">
    <property type="component" value="Chromosome"/>
</dbReference>
<evidence type="ECO:0000313" key="1">
    <source>
        <dbReference type="EMBL" id="AXY73470.1"/>
    </source>
</evidence>
<name>A0A3B7MK24_9BACT</name>
<proteinExistence type="predicted"/>
<reference evidence="1 2" key="1">
    <citation type="submission" date="2018-09" db="EMBL/GenBank/DDBJ databases">
        <title>Genome sequencing of strain 6GH32-13.</title>
        <authorList>
            <person name="Weon H.-Y."/>
            <person name="Heo J."/>
            <person name="Kwon S.-W."/>
        </authorList>
    </citation>
    <scope>NUCLEOTIDE SEQUENCE [LARGE SCALE GENOMIC DNA]</scope>
    <source>
        <strain evidence="1 2">5GH32-13</strain>
    </source>
</reference>
<dbReference type="AlphaFoldDB" id="A0A3B7MK24"/>
<protein>
    <submittedName>
        <fullName evidence="1">Uncharacterized protein</fullName>
    </submittedName>
</protein>